<dbReference type="Proteomes" id="UP000008143">
    <property type="component" value="Chromosome 3"/>
</dbReference>
<evidence type="ECO:0000256" key="3">
    <source>
        <dbReference type="ARBA" id="ARBA00022679"/>
    </source>
</evidence>
<dbReference type="GO" id="GO:0005524">
    <property type="term" value="F:ATP binding"/>
    <property type="evidence" value="ECO:0007669"/>
    <property type="project" value="UniProtKB-KW"/>
</dbReference>
<evidence type="ECO:0000256" key="7">
    <source>
        <dbReference type="ARBA" id="ARBA00047899"/>
    </source>
</evidence>
<dbReference type="Xenbase" id="XB-GENE-29094947">
    <property type="gene designation" value="LOC116409461"/>
</dbReference>
<dbReference type="Gene3D" id="3.30.200.20">
    <property type="entry name" value="Phosphorylase Kinase, domain 1"/>
    <property type="match status" value="1"/>
</dbReference>
<evidence type="ECO:0000256" key="5">
    <source>
        <dbReference type="ARBA" id="ARBA00022777"/>
    </source>
</evidence>
<dbReference type="GeneID" id="116409461"/>
<protein>
    <recommendedName>
        <fullName evidence="1">non-specific serine/threonine protein kinase</fullName>
        <ecNumber evidence="1">2.7.11.1</ecNumber>
    </recommendedName>
</protein>
<dbReference type="PANTHER" id="PTHR24356">
    <property type="entry name" value="SERINE/THREONINE-PROTEIN KINASE"/>
    <property type="match status" value="1"/>
</dbReference>
<evidence type="ECO:0000256" key="1">
    <source>
        <dbReference type="ARBA" id="ARBA00012513"/>
    </source>
</evidence>
<keyword evidence="10" id="KW-1185">Reference proteome</keyword>
<dbReference type="GO" id="GO:0004674">
    <property type="term" value="F:protein serine/threonine kinase activity"/>
    <property type="evidence" value="ECO:0007669"/>
    <property type="project" value="UniProtKB-KW"/>
</dbReference>
<feature type="domain" description="Protein kinase" evidence="9">
    <location>
        <begin position="1"/>
        <end position="79"/>
    </location>
</feature>
<organism evidence="10 11">
    <name type="scientific">Xenopus tropicalis</name>
    <name type="common">Western clawed frog</name>
    <name type="synonym">Silurana tropicalis</name>
    <dbReference type="NCBI Taxonomy" id="8364"/>
    <lineage>
        <taxon>Eukaryota</taxon>
        <taxon>Metazoa</taxon>
        <taxon>Chordata</taxon>
        <taxon>Craniata</taxon>
        <taxon>Vertebrata</taxon>
        <taxon>Euteleostomi</taxon>
        <taxon>Amphibia</taxon>
        <taxon>Batrachia</taxon>
        <taxon>Anura</taxon>
        <taxon>Pipoidea</taxon>
        <taxon>Pipidae</taxon>
        <taxon>Xenopodinae</taxon>
        <taxon>Xenopus</taxon>
        <taxon>Silurana</taxon>
    </lineage>
</organism>
<evidence type="ECO:0000313" key="12">
    <source>
        <dbReference type="Xenbase" id="XB-GENE-29094947"/>
    </source>
</evidence>
<keyword evidence="4" id="KW-0547">Nucleotide-binding</keyword>
<evidence type="ECO:0000313" key="11">
    <source>
        <dbReference type="RefSeq" id="XP_031753977.1"/>
    </source>
</evidence>
<dbReference type="InterPro" id="IPR000719">
    <property type="entry name" value="Prot_kinase_dom"/>
</dbReference>
<sequence length="79" mass="8938">MVAVKAMKKSKLTCSLSLSRVLTEKEILLLAKREQHPFLTGLFASFQTEHHVCFAMDYAAGGDLAKWTRNPQFDYEASM</sequence>
<keyword evidence="3" id="KW-0808">Transferase</keyword>
<dbReference type="OrthoDB" id="63267at2759"/>
<evidence type="ECO:0000256" key="8">
    <source>
        <dbReference type="ARBA" id="ARBA00048679"/>
    </source>
</evidence>
<accession>A0A8J1J7Y6</accession>
<evidence type="ECO:0000256" key="2">
    <source>
        <dbReference type="ARBA" id="ARBA00022527"/>
    </source>
</evidence>
<comment type="catalytic activity">
    <reaction evidence="7">
        <text>L-threonyl-[protein] + ATP = O-phospho-L-threonyl-[protein] + ADP + H(+)</text>
        <dbReference type="Rhea" id="RHEA:46608"/>
        <dbReference type="Rhea" id="RHEA-COMP:11060"/>
        <dbReference type="Rhea" id="RHEA-COMP:11605"/>
        <dbReference type="ChEBI" id="CHEBI:15378"/>
        <dbReference type="ChEBI" id="CHEBI:30013"/>
        <dbReference type="ChEBI" id="CHEBI:30616"/>
        <dbReference type="ChEBI" id="CHEBI:61977"/>
        <dbReference type="ChEBI" id="CHEBI:456216"/>
        <dbReference type="EC" id="2.7.11.1"/>
    </reaction>
</comment>
<proteinExistence type="predicted"/>
<dbReference type="EC" id="2.7.11.1" evidence="1"/>
<dbReference type="PANTHER" id="PTHR24356:SF246">
    <property type="entry name" value="SERINE_THREONINE-PROTEIN KINASE N1"/>
    <property type="match status" value="1"/>
</dbReference>
<keyword evidence="2" id="KW-0723">Serine/threonine-protein kinase</keyword>
<dbReference type="RefSeq" id="XP_031753977.1">
    <property type="nucleotide sequence ID" value="XM_031898117.1"/>
</dbReference>
<keyword evidence="5" id="KW-0418">Kinase</keyword>
<gene>
    <name evidence="11 12" type="primary">LOC116409461</name>
</gene>
<dbReference type="InterPro" id="IPR011009">
    <property type="entry name" value="Kinase-like_dom_sf"/>
</dbReference>
<dbReference type="InterPro" id="IPR050236">
    <property type="entry name" value="Ser_Thr_kinase_AGC"/>
</dbReference>
<dbReference type="SUPFAM" id="SSF56112">
    <property type="entry name" value="Protein kinase-like (PK-like)"/>
    <property type="match status" value="1"/>
</dbReference>
<keyword evidence="6" id="KW-0067">ATP-binding</keyword>
<comment type="catalytic activity">
    <reaction evidence="8">
        <text>L-seryl-[protein] + ATP = O-phospho-L-seryl-[protein] + ADP + H(+)</text>
        <dbReference type="Rhea" id="RHEA:17989"/>
        <dbReference type="Rhea" id="RHEA-COMP:9863"/>
        <dbReference type="Rhea" id="RHEA-COMP:11604"/>
        <dbReference type="ChEBI" id="CHEBI:15378"/>
        <dbReference type="ChEBI" id="CHEBI:29999"/>
        <dbReference type="ChEBI" id="CHEBI:30616"/>
        <dbReference type="ChEBI" id="CHEBI:83421"/>
        <dbReference type="ChEBI" id="CHEBI:456216"/>
        <dbReference type="EC" id="2.7.11.1"/>
    </reaction>
</comment>
<evidence type="ECO:0000259" key="9">
    <source>
        <dbReference type="PROSITE" id="PS50011"/>
    </source>
</evidence>
<dbReference type="AlphaFoldDB" id="A0A8J1J7Y6"/>
<dbReference type="AGR" id="Xenbase:XB-GENE-29094947"/>
<dbReference type="KEGG" id="xtr:116409461"/>
<name>A0A8J1J7Y6_XENTR</name>
<evidence type="ECO:0000313" key="10">
    <source>
        <dbReference type="Proteomes" id="UP000008143"/>
    </source>
</evidence>
<reference evidence="11" key="1">
    <citation type="submission" date="2025-08" db="UniProtKB">
        <authorList>
            <consortium name="RefSeq"/>
        </authorList>
    </citation>
    <scope>IDENTIFICATION</scope>
    <source>
        <strain evidence="11">Nigerian</strain>
        <tissue evidence="11">Liver and blood</tissue>
    </source>
</reference>
<evidence type="ECO:0000256" key="4">
    <source>
        <dbReference type="ARBA" id="ARBA00022741"/>
    </source>
</evidence>
<dbReference type="PROSITE" id="PS50011">
    <property type="entry name" value="PROTEIN_KINASE_DOM"/>
    <property type="match status" value="1"/>
</dbReference>
<evidence type="ECO:0000256" key="6">
    <source>
        <dbReference type="ARBA" id="ARBA00022840"/>
    </source>
</evidence>